<proteinExistence type="predicted"/>
<feature type="compositionally biased region" description="Basic and acidic residues" evidence="1">
    <location>
        <begin position="1"/>
        <end position="13"/>
    </location>
</feature>
<dbReference type="Proteomes" id="UP000059680">
    <property type="component" value="Chromosome 12"/>
</dbReference>
<protein>
    <submittedName>
        <fullName evidence="2">Os12g0564750 protein</fullName>
    </submittedName>
</protein>
<evidence type="ECO:0000256" key="1">
    <source>
        <dbReference type="SAM" id="MobiDB-lite"/>
    </source>
</evidence>
<dbReference type="PaxDb" id="39947-A0A0P0YCF5"/>
<feature type="compositionally biased region" description="Low complexity" evidence="1">
    <location>
        <begin position="224"/>
        <end position="235"/>
    </location>
</feature>
<keyword evidence="3" id="KW-1185">Reference proteome</keyword>
<feature type="compositionally biased region" description="Basic and acidic residues" evidence="1">
    <location>
        <begin position="22"/>
        <end position="36"/>
    </location>
</feature>
<gene>
    <name evidence="2" type="ordered locus">Os12g0564750</name>
    <name evidence="2" type="ORF">OSNPB_120564750</name>
</gene>
<feature type="region of interest" description="Disordered" evidence="1">
    <location>
        <begin position="1"/>
        <end position="67"/>
    </location>
</feature>
<dbReference type="EMBL" id="AP014968">
    <property type="protein sequence ID" value="BAT17678.1"/>
    <property type="molecule type" value="Genomic_DNA"/>
</dbReference>
<reference evidence="3" key="1">
    <citation type="journal article" date="2005" name="Nature">
        <title>The map-based sequence of the rice genome.</title>
        <authorList>
            <consortium name="International rice genome sequencing project (IRGSP)"/>
            <person name="Matsumoto T."/>
            <person name="Wu J."/>
            <person name="Kanamori H."/>
            <person name="Katayose Y."/>
            <person name="Fujisawa M."/>
            <person name="Namiki N."/>
            <person name="Mizuno H."/>
            <person name="Yamamoto K."/>
            <person name="Antonio B.A."/>
            <person name="Baba T."/>
            <person name="Sakata K."/>
            <person name="Nagamura Y."/>
            <person name="Aoki H."/>
            <person name="Arikawa K."/>
            <person name="Arita K."/>
            <person name="Bito T."/>
            <person name="Chiden Y."/>
            <person name="Fujitsuka N."/>
            <person name="Fukunaka R."/>
            <person name="Hamada M."/>
            <person name="Harada C."/>
            <person name="Hayashi A."/>
            <person name="Hijishita S."/>
            <person name="Honda M."/>
            <person name="Hosokawa S."/>
            <person name="Ichikawa Y."/>
            <person name="Idonuma A."/>
            <person name="Iijima M."/>
            <person name="Ikeda M."/>
            <person name="Ikeno M."/>
            <person name="Ito K."/>
            <person name="Ito S."/>
            <person name="Ito T."/>
            <person name="Ito Y."/>
            <person name="Ito Y."/>
            <person name="Iwabuchi A."/>
            <person name="Kamiya K."/>
            <person name="Karasawa W."/>
            <person name="Kurita K."/>
            <person name="Katagiri S."/>
            <person name="Kikuta A."/>
            <person name="Kobayashi H."/>
            <person name="Kobayashi N."/>
            <person name="Machita K."/>
            <person name="Maehara T."/>
            <person name="Masukawa M."/>
            <person name="Mizubayashi T."/>
            <person name="Mukai Y."/>
            <person name="Nagasaki H."/>
            <person name="Nagata Y."/>
            <person name="Naito S."/>
            <person name="Nakashima M."/>
            <person name="Nakama Y."/>
            <person name="Nakamichi Y."/>
            <person name="Nakamura M."/>
            <person name="Meguro A."/>
            <person name="Negishi M."/>
            <person name="Ohta I."/>
            <person name="Ohta T."/>
            <person name="Okamoto M."/>
            <person name="Ono N."/>
            <person name="Saji S."/>
            <person name="Sakaguchi M."/>
            <person name="Sakai K."/>
            <person name="Shibata M."/>
            <person name="Shimokawa T."/>
            <person name="Song J."/>
            <person name="Takazaki Y."/>
            <person name="Terasawa K."/>
            <person name="Tsugane M."/>
            <person name="Tsuji K."/>
            <person name="Ueda S."/>
            <person name="Waki K."/>
            <person name="Yamagata H."/>
            <person name="Yamamoto M."/>
            <person name="Yamamoto S."/>
            <person name="Yamane H."/>
            <person name="Yoshiki S."/>
            <person name="Yoshihara R."/>
            <person name="Yukawa K."/>
            <person name="Zhong H."/>
            <person name="Yano M."/>
            <person name="Yuan Q."/>
            <person name="Ouyang S."/>
            <person name="Liu J."/>
            <person name="Jones K.M."/>
            <person name="Gansberger K."/>
            <person name="Moffat K."/>
            <person name="Hill J."/>
            <person name="Bera J."/>
            <person name="Fadrosh D."/>
            <person name="Jin S."/>
            <person name="Johri S."/>
            <person name="Kim M."/>
            <person name="Overton L."/>
            <person name="Reardon M."/>
            <person name="Tsitrin T."/>
            <person name="Vuong H."/>
            <person name="Weaver B."/>
            <person name="Ciecko A."/>
            <person name="Tallon L."/>
            <person name="Jackson J."/>
            <person name="Pai G."/>
            <person name="Aken S.V."/>
            <person name="Utterback T."/>
            <person name="Reidmuller S."/>
            <person name="Feldblyum T."/>
            <person name="Hsiao J."/>
            <person name="Zismann V."/>
            <person name="Iobst S."/>
            <person name="de Vazeille A.R."/>
            <person name="Buell C.R."/>
            <person name="Ying K."/>
            <person name="Li Y."/>
            <person name="Lu T."/>
            <person name="Huang Y."/>
            <person name="Zhao Q."/>
            <person name="Feng Q."/>
            <person name="Zhang L."/>
            <person name="Zhu J."/>
            <person name="Weng Q."/>
            <person name="Mu J."/>
            <person name="Lu Y."/>
            <person name="Fan D."/>
            <person name="Liu Y."/>
            <person name="Guan J."/>
            <person name="Zhang Y."/>
            <person name="Yu S."/>
            <person name="Liu X."/>
            <person name="Zhang Y."/>
            <person name="Hong G."/>
            <person name="Han B."/>
            <person name="Choisne N."/>
            <person name="Demange N."/>
            <person name="Orjeda G."/>
            <person name="Samain S."/>
            <person name="Cattolico L."/>
            <person name="Pelletier E."/>
            <person name="Couloux A."/>
            <person name="Segurens B."/>
            <person name="Wincker P."/>
            <person name="D'Hont A."/>
            <person name="Scarpelli C."/>
            <person name="Weissenbach J."/>
            <person name="Salanoubat M."/>
            <person name="Quetier F."/>
            <person name="Yu Y."/>
            <person name="Kim H.R."/>
            <person name="Rambo T."/>
            <person name="Currie J."/>
            <person name="Collura K."/>
            <person name="Luo M."/>
            <person name="Yang T."/>
            <person name="Ammiraju J.S.S."/>
            <person name="Engler F."/>
            <person name="Soderlund C."/>
            <person name="Wing R.A."/>
            <person name="Palmer L.E."/>
            <person name="de la Bastide M."/>
            <person name="Spiegel L."/>
            <person name="Nascimento L."/>
            <person name="Zutavern T."/>
            <person name="O'Shaughnessy A."/>
            <person name="Dike S."/>
            <person name="Dedhia N."/>
            <person name="Preston R."/>
            <person name="Balija V."/>
            <person name="McCombie W.R."/>
            <person name="Chow T."/>
            <person name="Chen H."/>
            <person name="Chung M."/>
            <person name="Chen C."/>
            <person name="Shaw J."/>
            <person name="Wu H."/>
            <person name="Hsiao K."/>
            <person name="Chao Y."/>
            <person name="Chu M."/>
            <person name="Cheng C."/>
            <person name="Hour A."/>
            <person name="Lee P."/>
            <person name="Lin S."/>
            <person name="Lin Y."/>
            <person name="Liou J."/>
            <person name="Liu S."/>
            <person name="Hsing Y."/>
            <person name="Raghuvanshi S."/>
            <person name="Mohanty A."/>
            <person name="Bharti A.K."/>
            <person name="Gaur A."/>
            <person name="Gupta V."/>
            <person name="Kumar D."/>
            <person name="Ravi V."/>
            <person name="Vij S."/>
            <person name="Kapur A."/>
            <person name="Khurana P."/>
            <person name="Khurana P."/>
            <person name="Khurana J.P."/>
            <person name="Tyagi A.K."/>
            <person name="Gaikwad K."/>
            <person name="Singh A."/>
            <person name="Dalal V."/>
            <person name="Srivastava S."/>
            <person name="Dixit A."/>
            <person name="Pal A.K."/>
            <person name="Ghazi I.A."/>
            <person name="Yadav M."/>
            <person name="Pandit A."/>
            <person name="Bhargava A."/>
            <person name="Sureshbabu K."/>
            <person name="Batra K."/>
            <person name="Sharma T.R."/>
            <person name="Mohapatra T."/>
            <person name="Singh N.K."/>
            <person name="Messing J."/>
            <person name="Nelson A.B."/>
            <person name="Fuks G."/>
            <person name="Kavchok S."/>
            <person name="Keizer G."/>
            <person name="Linton E."/>
            <person name="Llaca V."/>
            <person name="Song R."/>
            <person name="Tanyolac B."/>
            <person name="Young S."/>
            <person name="Ho-Il K."/>
            <person name="Hahn J.H."/>
            <person name="Sangsakoo G."/>
            <person name="Vanavichit A."/>
            <person name="de Mattos Luiz.A.T."/>
            <person name="Zimmer P.D."/>
            <person name="Malone G."/>
            <person name="Dellagostin O."/>
            <person name="de Oliveira A.C."/>
            <person name="Bevan M."/>
            <person name="Bancroft I."/>
            <person name="Minx P."/>
            <person name="Cordum H."/>
            <person name="Wilson R."/>
            <person name="Cheng Z."/>
            <person name="Jin W."/>
            <person name="Jiang J."/>
            <person name="Leong S.A."/>
            <person name="Iwama H."/>
            <person name="Gojobori T."/>
            <person name="Itoh T."/>
            <person name="Niimura Y."/>
            <person name="Fujii Y."/>
            <person name="Habara T."/>
            <person name="Sakai H."/>
            <person name="Sato Y."/>
            <person name="Wilson G."/>
            <person name="Kumar K."/>
            <person name="McCouch S."/>
            <person name="Juretic N."/>
            <person name="Hoen D."/>
            <person name="Wright S."/>
            <person name="Bruskiewich R."/>
            <person name="Bureau T."/>
            <person name="Miyao A."/>
            <person name="Hirochika H."/>
            <person name="Nishikawa T."/>
            <person name="Kadowaki K."/>
            <person name="Sugiura M."/>
            <person name="Burr B."/>
            <person name="Sasaki T."/>
        </authorList>
    </citation>
    <scope>NUCLEOTIDE SEQUENCE [LARGE SCALE GENOMIC DNA]</scope>
    <source>
        <strain evidence="3">cv. Nipponbare</strain>
    </source>
</reference>
<dbReference type="InParanoid" id="A0A0P0YCF5"/>
<feature type="non-terminal residue" evidence="2">
    <location>
        <position position="1"/>
    </location>
</feature>
<organism evidence="2 3">
    <name type="scientific">Oryza sativa subsp. japonica</name>
    <name type="common">Rice</name>
    <dbReference type="NCBI Taxonomy" id="39947"/>
    <lineage>
        <taxon>Eukaryota</taxon>
        <taxon>Viridiplantae</taxon>
        <taxon>Streptophyta</taxon>
        <taxon>Embryophyta</taxon>
        <taxon>Tracheophyta</taxon>
        <taxon>Spermatophyta</taxon>
        <taxon>Magnoliopsida</taxon>
        <taxon>Liliopsida</taxon>
        <taxon>Poales</taxon>
        <taxon>Poaceae</taxon>
        <taxon>BOP clade</taxon>
        <taxon>Oryzoideae</taxon>
        <taxon>Oryzeae</taxon>
        <taxon>Oryzinae</taxon>
        <taxon>Oryza</taxon>
        <taxon>Oryza sativa</taxon>
    </lineage>
</organism>
<reference evidence="2 3" key="2">
    <citation type="journal article" date="2013" name="Plant Cell Physiol.">
        <title>Rice Annotation Project Database (RAP-DB): an integrative and interactive database for rice genomics.</title>
        <authorList>
            <person name="Sakai H."/>
            <person name="Lee S.S."/>
            <person name="Tanaka T."/>
            <person name="Numa H."/>
            <person name="Kim J."/>
            <person name="Kawahara Y."/>
            <person name="Wakimoto H."/>
            <person name="Yang C.C."/>
            <person name="Iwamoto M."/>
            <person name="Abe T."/>
            <person name="Yamada Y."/>
            <person name="Muto A."/>
            <person name="Inokuchi H."/>
            <person name="Ikemura T."/>
            <person name="Matsumoto T."/>
            <person name="Sasaki T."/>
            <person name="Itoh T."/>
        </authorList>
    </citation>
    <scope>NUCLEOTIDE SEQUENCE [LARGE SCALE GENOMIC DNA]</scope>
    <source>
        <strain evidence="3">cv. Nipponbare</strain>
    </source>
</reference>
<feature type="compositionally biased region" description="Basic residues" evidence="1">
    <location>
        <begin position="37"/>
        <end position="50"/>
    </location>
</feature>
<feature type="compositionally biased region" description="Basic residues" evidence="1">
    <location>
        <begin position="255"/>
        <end position="266"/>
    </location>
</feature>
<evidence type="ECO:0000313" key="2">
    <source>
        <dbReference type="EMBL" id="BAT17678.1"/>
    </source>
</evidence>
<feature type="region of interest" description="Disordered" evidence="1">
    <location>
        <begin position="194"/>
        <end position="287"/>
    </location>
</feature>
<evidence type="ECO:0000313" key="3">
    <source>
        <dbReference type="Proteomes" id="UP000059680"/>
    </source>
</evidence>
<accession>A0A0P0YCF5</accession>
<name>A0A0P0YCF5_ORYSJ</name>
<dbReference type="SMR" id="A0A0P0YCF5"/>
<sequence>GSKHGVDRERETDLGGDAVDVGEAHADEAAEALDLRRHVRRRHPRLHHLPARLSPPPPPPPRERECRPLQSKGELRGFFPPLCAAAAAWSPSRWCSWARSGGPSPFNPNVKGKKYTQGPSTCYRRYKIVPPIRPSTDKTVRFRSLDGFDPGFVRHGGRVSVRPTWPPHVRLAHHLPPSVPLSLFSSLTRCRAIGGREEDPRRDGEVGGGGGGDENGRGREGSESRAAGETASAAKEATRETKEGYDEEAYSCGGGRRRTSSRTRRGKVGEEGGGGPHTRNHPARAADANDDDELLRLLSLAETDLDASHLRAVHKHAHRAARLDPDSPRGSLLLTAVSVLVADHSSHRATLLLPDSDS</sequence>
<reference evidence="2 3" key="3">
    <citation type="journal article" date="2013" name="Rice">
        <title>Improvement of the Oryza sativa Nipponbare reference genome using next generation sequence and optical map data.</title>
        <authorList>
            <person name="Kawahara Y."/>
            <person name="de la Bastide M."/>
            <person name="Hamilton J.P."/>
            <person name="Kanamori H."/>
            <person name="McCombie W.R."/>
            <person name="Ouyang S."/>
            <person name="Schwartz D.C."/>
            <person name="Tanaka T."/>
            <person name="Wu J."/>
            <person name="Zhou S."/>
            <person name="Childs K.L."/>
            <person name="Davidson R.M."/>
            <person name="Lin H."/>
            <person name="Quesada-Ocampo L."/>
            <person name="Vaillancourt B."/>
            <person name="Sakai H."/>
            <person name="Lee S.S."/>
            <person name="Kim J."/>
            <person name="Numa H."/>
            <person name="Itoh T."/>
            <person name="Buell C.R."/>
            <person name="Matsumoto T."/>
        </authorList>
    </citation>
    <scope>NUCLEOTIDE SEQUENCE [LARGE SCALE GENOMIC DNA]</scope>
    <source>
        <strain evidence="3">cv. Nipponbare</strain>
    </source>
</reference>
<dbReference type="Gramene" id="Os12t0564750-00">
    <property type="protein sequence ID" value="Os12t0564750-00"/>
    <property type="gene ID" value="Os12g0564750"/>
</dbReference>
<dbReference type="AlphaFoldDB" id="A0A0P0YCF5"/>
<feature type="compositionally biased region" description="Basic and acidic residues" evidence="1">
    <location>
        <begin position="214"/>
        <end position="223"/>
    </location>
</feature>
<feature type="compositionally biased region" description="Basic and acidic residues" evidence="1">
    <location>
        <begin position="194"/>
        <end position="205"/>
    </location>
</feature>